<name>A0ABU0HWT8_9HYPH</name>
<protein>
    <recommendedName>
        <fullName evidence="1">ATP-dependent Clp protease adapter protein ClpS</fullName>
    </recommendedName>
</protein>
<feature type="domain" description="Adaptor protein ClpS core" evidence="3">
    <location>
        <begin position="72"/>
        <end position="150"/>
    </location>
</feature>
<dbReference type="Pfam" id="PF02617">
    <property type="entry name" value="ClpS"/>
    <property type="match status" value="1"/>
</dbReference>
<dbReference type="InterPro" id="IPR014719">
    <property type="entry name" value="Ribosomal_bL12_C/ClpS-like"/>
</dbReference>
<keyword evidence="5" id="KW-1185">Reference proteome</keyword>
<reference evidence="4 5" key="1">
    <citation type="submission" date="2023-07" db="EMBL/GenBank/DDBJ databases">
        <title>Genomic Encyclopedia of Type Strains, Phase IV (KMG-IV): sequencing the most valuable type-strain genomes for metagenomic binning, comparative biology and taxonomic classification.</title>
        <authorList>
            <person name="Goeker M."/>
        </authorList>
    </citation>
    <scope>NUCLEOTIDE SEQUENCE [LARGE SCALE GENOMIC DNA]</scope>
    <source>
        <strain evidence="4 5">DSM 19013</strain>
    </source>
</reference>
<dbReference type="PANTHER" id="PTHR33473:SF19">
    <property type="entry name" value="ATP-DEPENDENT CLP PROTEASE ADAPTER PROTEIN CLPS"/>
    <property type="match status" value="1"/>
</dbReference>
<evidence type="ECO:0000313" key="5">
    <source>
        <dbReference type="Proteomes" id="UP001231124"/>
    </source>
</evidence>
<proteinExistence type="inferred from homology"/>
<dbReference type="GO" id="GO:0006508">
    <property type="term" value="P:proteolysis"/>
    <property type="evidence" value="ECO:0007669"/>
    <property type="project" value="UniProtKB-KW"/>
</dbReference>
<dbReference type="GO" id="GO:0008233">
    <property type="term" value="F:peptidase activity"/>
    <property type="evidence" value="ECO:0007669"/>
    <property type="project" value="UniProtKB-KW"/>
</dbReference>
<gene>
    <name evidence="1" type="primary">clpS</name>
    <name evidence="4" type="ORF">QO012_001299</name>
</gene>
<dbReference type="SUPFAM" id="SSF54736">
    <property type="entry name" value="ClpS-like"/>
    <property type="match status" value="1"/>
</dbReference>
<comment type="similarity">
    <text evidence="1">Belongs to the ClpS family.</text>
</comment>
<comment type="function">
    <text evidence="1">Involved in the modulation of the specificity of the ClpAP-mediated ATP-dependent protein degradation.</text>
</comment>
<dbReference type="InterPro" id="IPR003769">
    <property type="entry name" value="ClpS_core"/>
</dbReference>
<evidence type="ECO:0000259" key="3">
    <source>
        <dbReference type="Pfam" id="PF02617"/>
    </source>
</evidence>
<keyword evidence="4" id="KW-0645">Protease</keyword>
<evidence type="ECO:0000256" key="1">
    <source>
        <dbReference type="HAMAP-Rule" id="MF_00302"/>
    </source>
</evidence>
<organism evidence="4 5">
    <name type="scientific">Methylobacterium aerolatum</name>
    <dbReference type="NCBI Taxonomy" id="418708"/>
    <lineage>
        <taxon>Bacteria</taxon>
        <taxon>Pseudomonadati</taxon>
        <taxon>Pseudomonadota</taxon>
        <taxon>Alphaproteobacteria</taxon>
        <taxon>Hyphomicrobiales</taxon>
        <taxon>Methylobacteriaceae</taxon>
        <taxon>Methylobacterium</taxon>
    </lineage>
</organism>
<comment type="caution">
    <text evidence="4">The sequence shown here is derived from an EMBL/GenBank/DDBJ whole genome shotgun (WGS) entry which is preliminary data.</text>
</comment>
<dbReference type="Gene3D" id="3.30.1390.10">
    <property type="match status" value="1"/>
</dbReference>
<accession>A0ABU0HWT8</accession>
<dbReference type="NCBIfam" id="NF000669">
    <property type="entry name" value="PRK00033.1-2"/>
    <property type="match status" value="1"/>
</dbReference>
<evidence type="ECO:0000313" key="4">
    <source>
        <dbReference type="EMBL" id="MDQ0446808.1"/>
    </source>
</evidence>
<dbReference type="InterPro" id="IPR022935">
    <property type="entry name" value="ClpS"/>
</dbReference>
<feature type="region of interest" description="Disordered" evidence="2">
    <location>
        <begin position="1"/>
        <end position="62"/>
    </location>
</feature>
<comment type="subunit">
    <text evidence="1">Binds to the N-terminal domain of the chaperone ClpA.</text>
</comment>
<dbReference type="PANTHER" id="PTHR33473">
    <property type="entry name" value="ATP-DEPENDENT CLP PROTEASE ADAPTER PROTEIN CLPS1, CHLOROPLASTIC"/>
    <property type="match status" value="1"/>
</dbReference>
<keyword evidence="4" id="KW-0378">Hydrolase</keyword>
<evidence type="ECO:0000256" key="2">
    <source>
        <dbReference type="SAM" id="MobiDB-lite"/>
    </source>
</evidence>
<dbReference type="NCBIfam" id="NF000672">
    <property type="entry name" value="PRK00033.1-5"/>
    <property type="match status" value="1"/>
</dbReference>
<dbReference type="EMBL" id="JAUSVP010000003">
    <property type="protein sequence ID" value="MDQ0446808.1"/>
    <property type="molecule type" value="Genomic_DNA"/>
</dbReference>
<sequence length="155" mass="17382">MPLQPIDGRRQVPAPHDGIGSTDMTRIPMMGTEHAGTGGRNGSVVTASGSREPGGDDRSNTAIITRTKPRTKRPSLYRVLLLNDDYTPMEFVVLVVERFFNKTHEDAYRIMMHVHQNGVGECGVFTYEVAETKVTQVMDFARKHQHPLQCVMEKK</sequence>
<dbReference type="HAMAP" id="MF_00302">
    <property type="entry name" value="ClpS"/>
    <property type="match status" value="1"/>
</dbReference>
<dbReference type="Proteomes" id="UP001231124">
    <property type="component" value="Unassembled WGS sequence"/>
</dbReference>